<protein>
    <submittedName>
        <fullName evidence="6">Helix-turn-helix domain-containing protein</fullName>
    </submittedName>
</protein>
<evidence type="ECO:0000256" key="2">
    <source>
        <dbReference type="ARBA" id="ARBA00023125"/>
    </source>
</evidence>
<dbReference type="PANTHER" id="PTHR24567">
    <property type="entry name" value="CRP FAMILY TRANSCRIPTIONAL REGULATORY PROTEIN"/>
    <property type="match status" value="1"/>
</dbReference>
<comment type="caution">
    <text evidence="6">The sequence shown here is derived from an EMBL/GenBank/DDBJ whole genome shotgun (WGS) entry which is preliminary data.</text>
</comment>
<dbReference type="InterPro" id="IPR018490">
    <property type="entry name" value="cNMP-bd_dom_sf"/>
</dbReference>
<dbReference type="InterPro" id="IPR036390">
    <property type="entry name" value="WH_DNA-bd_sf"/>
</dbReference>
<dbReference type="Gene3D" id="2.60.120.10">
    <property type="entry name" value="Jelly Rolls"/>
    <property type="match status" value="1"/>
</dbReference>
<dbReference type="InterPro" id="IPR000595">
    <property type="entry name" value="cNMP-bd_dom"/>
</dbReference>
<dbReference type="GO" id="GO:0005829">
    <property type="term" value="C:cytosol"/>
    <property type="evidence" value="ECO:0007669"/>
    <property type="project" value="TreeGrafter"/>
</dbReference>
<dbReference type="Proteomes" id="UP000441389">
    <property type="component" value="Unassembled WGS sequence"/>
</dbReference>
<accession>A0A6I4J000</accession>
<proteinExistence type="predicted"/>
<dbReference type="SMART" id="SM00100">
    <property type="entry name" value="cNMP"/>
    <property type="match status" value="1"/>
</dbReference>
<dbReference type="Gene3D" id="1.10.10.10">
    <property type="entry name" value="Winged helix-like DNA-binding domain superfamily/Winged helix DNA-binding domain"/>
    <property type="match status" value="1"/>
</dbReference>
<dbReference type="PROSITE" id="PS50042">
    <property type="entry name" value="CNMP_BINDING_3"/>
    <property type="match status" value="1"/>
</dbReference>
<keyword evidence="3" id="KW-0804">Transcription</keyword>
<dbReference type="PROSITE" id="PS51063">
    <property type="entry name" value="HTH_CRP_2"/>
    <property type="match status" value="1"/>
</dbReference>
<dbReference type="RefSeq" id="WP_157026830.1">
    <property type="nucleotide sequence ID" value="NZ_WQMS01000008.1"/>
</dbReference>
<dbReference type="GO" id="GO:0003677">
    <property type="term" value="F:DNA binding"/>
    <property type="evidence" value="ECO:0007669"/>
    <property type="project" value="UniProtKB-KW"/>
</dbReference>
<dbReference type="Pfam" id="PF13545">
    <property type="entry name" value="HTH_Crp_2"/>
    <property type="match status" value="1"/>
</dbReference>
<dbReference type="GO" id="GO:0003700">
    <property type="term" value="F:DNA-binding transcription factor activity"/>
    <property type="evidence" value="ECO:0007669"/>
    <property type="project" value="TreeGrafter"/>
</dbReference>
<dbReference type="EMBL" id="WQMS01000008">
    <property type="protein sequence ID" value="MVO77860.1"/>
    <property type="molecule type" value="Genomic_DNA"/>
</dbReference>
<evidence type="ECO:0000259" key="4">
    <source>
        <dbReference type="PROSITE" id="PS50042"/>
    </source>
</evidence>
<keyword evidence="2" id="KW-0238">DNA-binding</keyword>
<dbReference type="SUPFAM" id="SSF51206">
    <property type="entry name" value="cAMP-binding domain-like"/>
    <property type="match status" value="1"/>
</dbReference>
<dbReference type="SMART" id="SM00419">
    <property type="entry name" value="HTH_CRP"/>
    <property type="match status" value="1"/>
</dbReference>
<dbReference type="PANTHER" id="PTHR24567:SF75">
    <property type="entry name" value="FUMARATE AND NITRATE REDUCTION REGULATORY PROTEIN"/>
    <property type="match status" value="1"/>
</dbReference>
<dbReference type="Pfam" id="PF00027">
    <property type="entry name" value="cNMP_binding"/>
    <property type="match status" value="1"/>
</dbReference>
<dbReference type="AlphaFoldDB" id="A0A6I4J000"/>
<evidence type="ECO:0000313" key="6">
    <source>
        <dbReference type="EMBL" id="MVO77860.1"/>
    </source>
</evidence>
<gene>
    <name evidence="6" type="ORF">GON01_07920</name>
</gene>
<feature type="domain" description="Cyclic nucleotide-binding" evidence="4">
    <location>
        <begin position="29"/>
        <end position="95"/>
    </location>
</feature>
<evidence type="ECO:0000313" key="7">
    <source>
        <dbReference type="Proteomes" id="UP000441389"/>
    </source>
</evidence>
<evidence type="ECO:0000259" key="5">
    <source>
        <dbReference type="PROSITE" id="PS51063"/>
    </source>
</evidence>
<feature type="domain" description="HTH crp-type" evidence="5">
    <location>
        <begin position="157"/>
        <end position="231"/>
    </location>
</feature>
<evidence type="ECO:0000256" key="1">
    <source>
        <dbReference type="ARBA" id="ARBA00023015"/>
    </source>
</evidence>
<keyword evidence="1" id="KW-0805">Transcription regulation</keyword>
<sequence length="244" mass="27390">MLAVPRTPSLPADHPCASCDIRMRTFCSVLDAAELEKFRCQGSTARIEAGRPLFHQGDPADVIFNLKKGSLRLYKLLSDGRRQVTGFLFPGAFLGLAVRDEHAFSAEAIEPVEVCRYTRQRFDAFVEGHPLMERELYRIAAHELAVAREQMVLLGRKTAVERLATFLLSLLDRVREHEPGADLIALPMNRLDIADYLGLTKETVSRVFTAFKTTGLIRLLADDQVLVLDQLRLEQVANGEVTFH</sequence>
<dbReference type="PRINTS" id="PR00034">
    <property type="entry name" value="HTHCRP"/>
</dbReference>
<reference evidence="6 7" key="1">
    <citation type="submission" date="2019-12" db="EMBL/GenBank/DDBJ databases">
        <authorList>
            <person name="Huq M.A."/>
        </authorList>
    </citation>
    <scope>NUCLEOTIDE SEQUENCE [LARGE SCALE GENOMIC DNA]</scope>
    <source>
        <strain evidence="6 7">MAH-20</strain>
    </source>
</reference>
<dbReference type="InterPro" id="IPR012318">
    <property type="entry name" value="HTH_CRP"/>
</dbReference>
<dbReference type="SUPFAM" id="SSF46785">
    <property type="entry name" value="Winged helix' DNA-binding domain"/>
    <property type="match status" value="1"/>
</dbReference>
<organism evidence="6 7">
    <name type="scientific">Sphingomonas horti</name>
    <dbReference type="NCBI Taxonomy" id="2682842"/>
    <lineage>
        <taxon>Bacteria</taxon>
        <taxon>Pseudomonadati</taxon>
        <taxon>Pseudomonadota</taxon>
        <taxon>Alphaproteobacteria</taxon>
        <taxon>Sphingomonadales</taxon>
        <taxon>Sphingomonadaceae</taxon>
        <taxon>Sphingomonas</taxon>
    </lineage>
</organism>
<keyword evidence="7" id="KW-1185">Reference proteome</keyword>
<dbReference type="InterPro" id="IPR036388">
    <property type="entry name" value="WH-like_DNA-bd_sf"/>
</dbReference>
<name>A0A6I4J000_9SPHN</name>
<dbReference type="InterPro" id="IPR050397">
    <property type="entry name" value="Env_Response_Regulators"/>
</dbReference>
<dbReference type="CDD" id="cd00038">
    <property type="entry name" value="CAP_ED"/>
    <property type="match status" value="1"/>
</dbReference>
<dbReference type="CDD" id="cd00092">
    <property type="entry name" value="HTH_CRP"/>
    <property type="match status" value="1"/>
</dbReference>
<dbReference type="InterPro" id="IPR014710">
    <property type="entry name" value="RmlC-like_jellyroll"/>
</dbReference>
<evidence type="ECO:0000256" key="3">
    <source>
        <dbReference type="ARBA" id="ARBA00023163"/>
    </source>
</evidence>